<evidence type="ECO:0000313" key="2">
    <source>
        <dbReference type="EMBL" id="MBW8482205.1"/>
    </source>
</evidence>
<keyword evidence="1" id="KW-0812">Transmembrane</keyword>
<dbReference type="RefSeq" id="WP_220164606.1">
    <property type="nucleotide sequence ID" value="NZ_JAIBOA010000004.1"/>
</dbReference>
<keyword evidence="1" id="KW-0472">Membrane</keyword>
<reference evidence="2 3" key="1">
    <citation type="submission" date="2021-07" db="EMBL/GenBank/DDBJ databases">
        <title>Actinomadura sp. PM05-2 isolated from lichen.</title>
        <authorList>
            <person name="Somphong A."/>
            <person name="Phongsopitanun W."/>
            <person name="Tanasupawat S."/>
            <person name="Peongsungnone V."/>
        </authorList>
    </citation>
    <scope>NUCLEOTIDE SEQUENCE [LARGE SCALE GENOMIC DNA]</scope>
    <source>
        <strain evidence="2 3">PM05-2</strain>
    </source>
</reference>
<comment type="caution">
    <text evidence="2">The sequence shown here is derived from an EMBL/GenBank/DDBJ whole genome shotgun (WGS) entry which is preliminary data.</text>
</comment>
<feature type="transmembrane region" description="Helical" evidence="1">
    <location>
        <begin position="220"/>
        <end position="238"/>
    </location>
</feature>
<evidence type="ECO:0000313" key="3">
    <source>
        <dbReference type="Proteomes" id="UP000774570"/>
    </source>
</evidence>
<feature type="transmembrane region" description="Helical" evidence="1">
    <location>
        <begin position="154"/>
        <end position="177"/>
    </location>
</feature>
<feature type="transmembrane region" description="Helical" evidence="1">
    <location>
        <begin position="189"/>
        <end position="208"/>
    </location>
</feature>
<proteinExistence type="predicted"/>
<feature type="transmembrane region" description="Helical" evidence="1">
    <location>
        <begin position="348"/>
        <end position="372"/>
    </location>
</feature>
<sequence length="449" mass="48416">MSVQETATGAPPRPPLTLPALVEGAELIGEYQNSGYREAPHLVRLPNAQLVRLPPLLYMVARALPERSAPGAARDPAAVLAEVAARVSREAGARLTADQVLYLVDAKLAPLGVTSYSDGTAAPVVKANPFLGLRFRTAVLPASATWRLGGLFSWLFHPAAIAAVLAAFLACEGWLVATQSLEQALTRVVMAPFSILLVLALSMASCVFHEIGHCTACRRGGVRPGVMGCGIYLVWPAFYTDITESYRLDRAGRLRTDLGGVYFNAVFVLALTAAYVATGYQPLLVAIVYVNIEIMQQLMPTLRFDGYYIISDLVGIPDLFKYIGPILRRAVLRRPDARLRVLKRRPKLVVACWVLVIVPLLIGQLAVMLTHVPDLVRSDLGMMESLVARAAADAGPLELVASGLQLVLLVLPLAGLVLLGCQLLRWLARRATALVRGLLTPHPGTHTAH</sequence>
<gene>
    <name evidence="2" type="ORF">K1Y72_07490</name>
</gene>
<dbReference type="EMBL" id="JAIBOA010000004">
    <property type="protein sequence ID" value="MBW8482205.1"/>
    <property type="molecule type" value="Genomic_DNA"/>
</dbReference>
<accession>A0ABS7FQG2</accession>
<feature type="transmembrane region" description="Helical" evidence="1">
    <location>
        <begin position="406"/>
        <end position="428"/>
    </location>
</feature>
<evidence type="ECO:0008006" key="4">
    <source>
        <dbReference type="Google" id="ProtNLM"/>
    </source>
</evidence>
<protein>
    <recommendedName>
        <fullName evidence="4">Peptide zinc metalloprotease protein</fullName>
    </recommendedName>
</protein>
<keyword evidence="1" id="KW-1133">Transmembrane helix</keyword>
<organism evidence="2 3">
    <name type="scientific">Actinomadura parmotrematis</name>
    <dbReference type="NCBI Taxonomy" id="2864039"/>
    <lineage>
        <taxon>Bacteria</taxon>
        <taxon>Bacillati</taxon>
        <taxon>Actinomycetota</taxon>
        <taxon>Actinomycetes</taxon>
        <taxon>Streptosporangiales</taxon>
        <taxon>Thermomonosporaceae</taxon>
        <taxon>Actinomadura</taxon>
    </lineage>
</organism>
<evidence type="ECO:0000256" key="1">
    <source>
        <dbReference type="SAM" id="Phobius"/>
    </source>
</evidence>
<name>A0ABS7FQG2_9ACTN</name>
<dbReference type="Proteomes" id="UP000774570">
    <property type="component" value="Unassembled WGS sequence"/>
</dbReference>
<keyword evidence="3" id="KW-1185">Reference proteome</keyword>